<dbReference type="SMART" id="SM00047">
    <property type="entry name" value="LYZ2"/>
    <property type="match status" value="1"/>
</dbReference>
<dbReference type="RefSeq" id="WP_160795296.1">
    <property type="nucleotide sequence ID" value="NZ_WSSB01000003.1"/>
</dbReference>
<accession>A0A845BMA2</accession>
<dbReference type="Gene3D" id="2.10.70.40">
    <property type="entry name" value="peptidoglycan hydrolase"/>
    <property type="match status" value="1"/>
</dbReference>
<name>A0A845BMA2_9NEIS</name>
<evidence type="ECO:0000256" key="2">
    <source>
        <dbReference type="SAM" id="SignalP"/>
    </source>
</evidence>
<comment type="caution">
    <text evidence="4">The sequence shown here is derived from an EMBL/GenBank/DDBJ whole genome shotgun (WGS) entry which is preliminary data.</text>
</comment>
<keyword evidence="2" id="KW-0732">Signal</keyword>
<proteinExistence type="predicted"/>
<keyword evidence="5" id="KW-1185">Reference proteome</keyword>
<dbReference type="PANTHER" id="PTHR33308:SF9">
    <property type="entry name" value="PEPTIDOGLYCAN HYDROLASE FLGJ"/>
    <property type="match status" value="1"/>
</dbReference>
<evidence type="ECO:0000259" key="3">
    <source>
        <dbReference type="SMART" id="SM00047"/>
    </source>
</evidence>
<evidence type="ECO:0000256" key="1">
    <source>
        <dbReference type="ARBA" id="ARBA00022801"/>
    </source>
</evidence>
<evidence type="ECO:0000313" key="5">
    <source>
        <dbReference type="Proteomes" id="UP000467214"/>
    </source>
</evidence>
<sequence>MKAHWLVFAVAAFLSACSSHSPPTVPARLVPVQQFAQTMLPHATPAARQLGVAPEVIVAHAALESGWGQRPIRHPDGSDSHNLFSLKATPSWQGETVSILTTEFIRGRKLKRVERFRAYPSFGAAFADYASLLGGLPRYEAVRGTGTDERAFACALKQGAYATDPAYVDKLIRVTGVLRQVLPEAESGV</sequence>
<dbReference type="PANTHER" id="PTHR33308">
    <property type="entry name" value="PEPTIDOGLYCAN HYDROLASE FLGJ"/>
    <property type="match status" value="1"/>
</dbReference>
<dbReference type="Gene3D" id="1.10.530.10">
    <property type="match status" value="1"/>
</dbReference>
<dbReference type="InterPro" id="IPR002901">
    <property type="entry name" value="MGlyc_endo_b_GlcNAc-like_dom"/>
</dbReference>
<dbReference type="GO" id="GO:0071973">
    <property type="term" value="P:bacterial-type flagellum-dependent cell motility"/>
    <property type="evidence" value="ECO:0007669"/>
    <property type="project" value="TreeGrafter"/>
</dbReference>
<reference evidence="4 5" key="1">
    <citation type="submission" date="2019-12" db="EMBL/GenBank/DDBJ databases">
        <title>Neisseriaceae gen. nov. sp. Genome sequencing and assembly.</title>
        <authorList>
            <person name="Liu Z."/>
            <person name="Li A."/>
        </authorList>
    </citation>
    <scope>NUCLEOTIDE SEQUENCE [LARGE SCALE GENOMIC DNA]</scope>
    <source>
        <strain evidence="4 5">B2N2-7</strain>
    </source>
</reference>
<evidence type="ECO:0000313" key="4">
    <source>
        <dbReference type="EMBL" id="MXR36328.1"/>
    </source>
</evidence>
<dbReference type="EMBL" id="WSSB01000003">
    <property type="protein sequence ID" value="MXR36328.1"/>
    <property type="molecule type" value="Genomic_DNA"/>
</dbReference>
<keyword evidence="1" id="KW-0378">Hydrolase</keyword>
<dbReference type="Proteomes" id="UP000467214">
    <property type="component" value="Unassembled WGS sequence"/>
</dbReference>
<dbReference type="InterPro" id="IPR051056">
    <property type="entry name" value="Glycosyl_Hydrolase_73"/>
</dbReference>
<organism evidence="4 5">
    <name type="scientific">Craterilacuibacter sinensis</name>
    <dbReference type="NCBI Taxonomy" id="2686017"/>
    <lineage>
        <taxon>Bacteria</taxon>
        <taxon>Pseudomonadati</taxon>
        <taxon>Pseudomonadota</taxon>
        <taxon>Betaproteobacteria</taxon>
        <taxon>Neisseriales</taxon>
        <taxon>Neisseriaceae</taxon>
        <taxon>Craterilacuibacter</taxon>
    </lineage>
</organism>
<dbReference type="AlphaFoldDB" id="A0A845BMA2"/>
<protein>
    <recommendedName>
        <fullName evidence="3">Mannosyl-glycoprotein endo-beta-N-acetylglucosamidase-like domain-containing protein</fullName>
    </recommendedName>
</protein>
<feature type="signal peptide" evidence="2">
    <location>
        <begin position="1"/>
        <end position="21"/>
    </location>
</feature>
<feature type="domain" description="Mannosyl-glycoprotein endo-beta-N-acetylglucosamidase-like" evidence="3">
    <location>
        <begin position="24"/>
        <end position="186"/>
    </location>
</feature>
<dbReference type="PROSITE" id="PS51257">
    <property type="entry name" value="PROKAR_LIPOPROTEIN"/>
    <property type="match status" value="1"/>
</dbReference>
<gene>
    <name evidence="4" type="ORF">GQF02_04985</name>
</gene>
<dbReference type="GO" id="GO:0004040">
    <property type="term" value="F:amidase activity"/>
    <property type="evidence" value="ECO:0007669"/>
    <property type="project" value="InterPro"/>
</dbReference>
<dbReference type="PRINTS" id="PR01002">
    <property type="entry name" value="FLGFLGJ"/>
</dbReference>
<dbReference type="Pfam" id="PF01832">
    <property type="entry name" value="Glucosaminidase"/>
    <property type="match status" value="1"/>
</dbReference>
<feature type="chain" id="PRO_5032683355" description="Mannosyl-glycoprotein endo-beta-N-acetylglucosamidase-like domain-containing protein" evidence="2">
    <location>
        <begin position="22"/>
        <end position="189"/>
    </location>
</feature>